<comment type="caution">
    <text evidence="1">The sequence shown here is derived from an EMBL/GenBank/DDBJ whole genome shotgun (WGS) entry which is preliminary data.</text>
</comment>
<dbReference type="Gene3D" id="1.20.5.170">
    <property type="match status" value="1"/>
</dbReference>
<dbReference type="RefSeq" id="WP_281898356.1">
    <property type="nucleotide sequence ID" value="NZ_BSDI01000020.1"/>
</dbReference>
<name>A0ABQ5QYK5_9ACTN</name>
<organism evidence="1 2">
    <name type="scientific">Phytohabitans aurantiacus</name>
    <dbReference type="NCBI Taxonomy" id="3016789"/>
    <lineage>
        <taxon>Bacteria</taxon>
        <taxon>Bacillati</taxon>
        <taxon>Actinomycetota</taxon>
        <taxon>Actinomycetes</taxon>
        <taxon>Micromonosporales</taxon>
        <taxon>Micromonosporaceae</taxon>
    </lineage>
</organism>
<accession>A0ABQ5QYK5</accession>
<gene>
    <name evidence="1" type="ORF">Pa4123_42910</name>
</gene>
<evidence type="ECO:0000313" key="1">
    <source>
        <dbReference type="EMBL" id="GLH99016.1"/>
    </source>
</evidence>
<dbReference type="Proteomes" id="UP001144280">
    <property type="component" value="Unassembled WGS sequence"/>
</dbReference>
<evidence type="ECO:0000313" key="2">
    <source>
        <dbReference type="Proteomes" id="UP001144280"/>
    </source>
</evidence>
<proteinExistence type="predicted"/>
<protein>
    <submittedName>
        <fullName evidence="1">Uncharacterized protein</fullName>
    </submittedName>
</protein>
<dbReference type="EMBL" id="BSDI01000020">
    <property type="protein sequence ID" value="GLH99016.1"/>
    <property type="molecule type" value="Genomic_DNA"/>
</dbReference>
<sequence length="123" mass="12829">MTTTFAQLVARVRGVELRSQRADEDVTAVISTVVEIHEDVSWMKNKLATVSGDVAVLSGDVAVLKSDVAGLKGDVAVLKSDVAGLKSDVAELSDGARWTKRALSALLAAQGVSVAPDHDDVSV</sequence>
<keyword evidence="2" id="KW-1185">Reference proteome</keyword>
<reference evidence="1" key="1">
    <citation type="submission" date="2022-12" db="EMBL/GenBank/DDBJ databases">
        <title>New Phytohabitans aurantiacus sp. RD004123 nov., an actinomycete isolated from soil.</title>
        <authorList>
            <person name="Triningsih D.W."/>
            <person name="Harunari E."/>
            <person name="Igarashi Y."/>
        </authorList>
    </citation>
    <scope>NUCLEOTIDE SEQUENCE</scope>
    <source>
        <strain evidence="1">RD004123</strain>
    </source>
</reference>